<keyword evidence="9" id="KW-0472">Membrane</keyword>
<evidence type="ECO:0000256" key="2">
    <source>
        <dbReference type="ARBA" id="ARBA00012438"/>
    </source>
</evidence>
<dbReference type="PRINTS" id="PR00344">
    <property type="entry name" value="BCTRLSENSOR"/>
</dbReference>
<dbReference type="Gene3D" id="1.10.287.130">
    <property type="match status" value="1"/>
</dbReference>
<dbReference type="InterPro" id="IPR004358">
    <property type="entry name" value="Sig_transdc_His_kin-like_C"/>
</dbReference>
<dbReference type="PANTHER" id="PTHR43065:SF10">
    <property type="entry name" value="PEROXIDE STRESS-ACTIVATED HISTIDINE KINASE MAK3"/>
    <property type="match status" value="1"/>
</dbReference>
<evidence type="ECO:0000256" key="1">
    <source>
        <dbReference type="ARBA" id="ARBA00000085"/>
    </source>
</evidence>
<accession>A0ABM6NII8</accession>
<evidence type="ECO:0000256" key="8">
    <source>
        <dbReference type="ARBA" id="ARBA00023012"/>
    </source>
</evidence>
<dbReference type="EMBL" id="CP011924">
    <property type="protein sequence ID" value="ATD08558.1"/>
    <property type="molecule type" value="Genomic_DNA"/>
</dbReference>
<dbReference type="SMART" id="SM00387">
    <property type="entry name" value="HATPase_c"/>
    <property type="match status" value="1"/>
</dbReference>
<evidence type="ECO:0000256" key="4">
    <source>
        <dbReference type="ARBA" id="ARBA00022679"/>
    </source>
</evidence>
<reference evidence="11 12" key="1">
    <citation type="submission" date="2015-06" db="EMBL/GenBank/DDBJ databases">
        <authorList>
            <person name="Xie B.-B."/>
            <person name="Rong J.-C."/>
            <person name="Qin Q.-L."/>
            <person name="Zhang Y.-Z."/>
        </authorList>
    </citation>
    <scope>NUCLEOTIDE SEQUENCE [LARGE SCALE GENOMIC DNA]</scope>
    <source>
        <strain evidence="11 12">JCM 20779</strain>
    </source>
</reference>
<gene>
    <name evidence="11" type="ORF">PPIS_a3845</name>
</gene>
<keyword evidence="6" id="KW-0418">Kinase</keyword>
<evidence type="ECO:0000256" key="5">
    <source>
        <dbReference type="ARBA" id="ARBA00022741"/>
    </source>
</evidence>
<keyword evidence="12" id="KW-1185">Reference proteome</keyword>
<organism evidence="11 12">
    <name type="scientific">Pseudoalteromonas piscicida</name>
    <dbReference type="NCBI Taxonomy" id="43662"/>
    <lineage>
        <taxon>Bacteria</taxon>
        <taxon>Pseudomonadati</taxon>
        <taxon>Pseudomonadota</taxon>
        <taxon>Gammaproteobacteria</taxon>
        <taxon>Alteromonadales</taxon>
        <taxon>Pseudoalteromonadaceae</taxon>
        <taxon>Pseudoalteromonas</taxon>
    </lineage>
</organism>
<evidence type="ECO:0000256" key="7">
    <source>
        <dbReference type="ARBA" id="ARBA00022840"/>
    </source>
</evidence>
<dbReference type="InterPro" id="IPR036097">
    <property type="entry name" value="HisK_dim/P_sf"/>
</dbReference>
<dbReference type="CDD" id="cd00082">
    <property type="entry name" value="HisKA"/>
    <property type="match status" value="1"/>
</dbReference>
<dbReference type="Gene3D" id="3.30.565.10">
    <property type="entry name" value="Histidine kinase-like ATPase, C-terminal domain"/>
    <property type="match status" value="1"/>
</dbReference>
<keyword evidence="5" id="KW-0547">Nucleotide-binding</keyword>
<keyword evidence="9" id="KW-0812">Transmembrane</keyword>
<feature type="transmembrane region" description="Helical" evidence="9">
    <location>
        <begin position="9"/>
        <end position="27"/>
    </location>
</feature>
<dbReference type="Proteomes" id="UP000016521">
    <property type="component" value="Chromosome I"/>
</dbReference>
<dbReference type="PANTHER" id="PTHR43065">
    <property type="entry name" value="SENSOR HISTIDINE KINASE"/>
    <property type="match status" value="1"/>
</dbReference>
<evidence type="ECO:0000313" key="12">
    <source>
        <dbReference type="Proteomes" id="UP000016521"/>
    </source>
</evidence>
<evidence type="ECO:0000256" key="3">
    <source>
        <dbReference type="ARBA" id="ARBA00022553"/>
    </source>
</evidence>
<keyword evidence="9" id="KW-1133">Transmembrane helix</keyword>
<feature type="transmembrane region" description="Helical" evidence="9">
    <location>
        <begin position="33"/>
        <end position="54"/>
    </location>
</feature>
<name>A0ABM6NII8_PSEO7</name>
<protein>
    <recommendedName>
        <fullName evidence="2">histidine kinase</fullName>
        <ecNumber evidence="2">2.7.13.3</ecNumber>
    </recommendedName>
</protein>
<keyword evidence="8" id="KW-0902">Two-component regulatory system</keyword>
<feature type="domain" description="Histidine kinase" evidence="10">
    <location>
        <begin position="226"/>
        <end position="423"/>
    </location>
</feature>
<dbReference type="PROSITE" id="PS50109">
    <property type="entry name" value="HIS_KIN"/>
    <property type="match status" value="1"/>
</dbReference>
<dbReference type="SUPFAM" id="SSF55874">
    <property type="entry name" value="ATPase domain of HSP90 chaperone/DNA topoisomerase II/histidine kinase"/>
    <property type="match status" value="1"/>
</dbReference>
<keyword evidence="3" id="KW-0597">Phosphoprotein</keyword>
<evidence type="ECO:0000259" key="10">
    <source>
        <dbReference type="PROSITE" id="PS50109"/>
    </source>
</evidence>
<dbReference type="EC" id="2.7.13.3" evidence="2"/>
<evidence type="ECO:0000256" key="9">
    <source>
        <dbReference type="SAM" id="Phobius"/>
    </source>
</evidence>
<proteinExistence type="predicted"/>
<dbReference type="InterPro" id="IPR003661">
    <property type="entry name" value="HisK_dim/P_dom"/>
</dbReference>
<keyword evidence="7" id="KW-0067">ATP-binding</keyword>
<evidence type="ECO:0000313" key="11">
    <source>
        <dbReference type="EMBL" id="ATD08558.1"/>
    </source>
</evidence>
<keyword evidence="4" id="KW-0808">Transferase</keyword>
<dbReference type="InterPro" id="IPR036890">
    <property type="entry name" value="HATPase_C_sf"/>
</dbReference>
<dbReference type="Pfam" id="PF02518">
    <property type="entry name" value="HATPase_c"/>
    <property type="match status" value="1"/>
</dbReference>
<dbReference type="CDD" id="cd00075">
    <property type="entry name" value="HATPase"/>
    <property type="match status" value="1"/>
</dbReference>
<dbReference type="InterPro" id="IPR003594">
    <property type="entry name" value="HATPase_dom"/>
</dbReference>
<dbReference type="InterPro" id="IPR005467">
    <property type="entry name" value="His_kinase_dom"/>
</dbReference>
<sequence length="424" mass="48398">MARYFVGKFLLLIAIEIAGVCVVSWQMGIRIPISMPLPTLLLIVGLIACQGLLLKQLYNRCKLSFERCGYQAEAWLKRDFSLKAKSTFSSGVVAQLHNQLNALSDMLQSEKTDEDMQSFLVAELISVLNTPMLIFDQRMQLCFGNDACFQLFQRPWQTLRYSHPEAIGLTPSPQWHFIDIQNNKRWQVRHSTFTQQSQSYHLVVCIDIQQALRDQELQAWQRLIRVISHEIRNSLTPVSAILERLQTRAKDPRDHEAFNIVLERCFHLQDFIHKYSQLNQPIKVEIKRLSGLEVSKTVQGLFTDVAWQIELSPVYFHVDPTLFNQVLINIIKNAIEASPAGSVITLKLYTKDNIAILEVLDEGTGVANHDNLFVPFYSTKQTGEGIGLYLSRYFVEQMSGSISLTNRQVKQGAICQLAFPVPLN</sequence>
<comment type="catalytic activity">
    <reaction evidence="1">
        <text>ATP + protein L-histidine = ADP + protein N-phospho-L-histidine.</text>
        <dbReference type="EC" id="2.7.13.3"/>
    </reaction>
</comment>
<evidence type="ECO:0000256" key="6">
    <source>
        <dbReference type="ARBA" id="ARBA00022777"/>
    </source>
</evidence>
<dbReference type="SUPFAM" id="SSF47384">
    <property type="entry name" value="Homodimeric domain of signal transducing histidine kinase"/>
    <property type="match status" value="1"/>
</dbReference>